<dbReference type="EMBL" id="LR726801">
    <property type="protein sequence ID" value="VWO98207.1"/>
    <property type="molecule type" value="Genomic_DNA"/>
</dbReference>
<organism evidence="1">
    <name type="scientific">Ganoderma boninense</name>
    <dbReference type="NCBI Taxonomy" id="34458"/>
    <lineage>
        <taxon>Eukaryota</taxon>
        <taxon>Fungi</taxon>
        <taxon>Dikarya</taxon>
        <taxon>Basidiomycota</taxon>
        <taxon>Agaricomycotina</taxon>
        <taxon>Agaricomycetes</taxon>
        <taxon>Polyporales</taxon>
        <taxon>Polyporaceae</taxon>
        <taxon>Ganoderma</taxon>
    </lineage>
</organism>
<proteinExistence type="predicted"/>
<dbReference type="AlphaFoldDB" id="A0A5K1JZQ0"/>
<protein>
    <submittedName>
        <fullName evidence="1">Transcriptional regulator of filamentous growth FLO8</fullName>
    </submittedName>
</protein>
<gene>
    <name evidence="1" type="primary">Q59QW5</name>
</gene>
<evidence type="ECO:0000313" key="1">
    <source>
        <dbReference type="EMBL" id="VWO98207.1"/>
    </source>
</evidence>
<sequence>MADVPAASQSQQSSRPRVRHIETLPDARPTAAFGFVLDGKCRRRLARTLIEEYLEDGDGVFSREECEDMLKTMVTTIIGDLPDHVYLALPDLPRIRQDLLPVADKKHGFKDFVFALKDNSTSWRLHAPLTQAIIEAVRKVLGLPDDQQPKWVRVAVYVSVFLKTYDYSFADFAVLPRF</sequence>
<accession>A0A5K1JZQ0</accession>
<reference evidence="1" key="1">
    <citation type="submission" date="2019-10" db="EMBL/GenBank/DDBJ databases">
        <authorList>
            <person name="Nor Muhammad N."/>
        </authorList>
    </citation>
    <scope>NUCLEOTIDE SEQUENCE</scope>
</reference>
<name>A0A5K1JZQ0_9APHY</name>